<proteinExistence type="predicted"/>
<dbReference type="AlphaFoldDB" id="A0AAV1BC68"/>
<feature type="transmembrane region" description="Helical" evidence="1">
    <location>
        <begin position="45"/>
        <end position="67"/>
    </location>
</feature>
<keyword evidence="1" id="KW-0472">Membrane</keyword>
<dbReference type="Proteomes" id="UP001157006">
    <property type="component" value="Chromosome 6"/>
</dbReference>
<keyword evidence="1" id="KW-0812">Transmembrane</keyword>
<organism evidence="2 3">
    <name type="scientific">Vicia faba</name>
    <name type="common">Broad bean</name>
    <name type="synonym">Faba vulgaris</name>
    <dbReference type="NCBI Taxonomy" id="3906"/>
    <lineage>
        <taxon>Eukaryota</taxon>
        <taxon>Viridiplantae</taxon>
        <taxon>Streptophyta</taxon>
        <taxon>Embryophyta</taxon>
        <taxon>Tracheophyta</taxon>
        <taxon>Spermatophyta</taxon>
        <taxon>Magnoliopsida</taxon>
        <taxon>eudicotyledons</taxon>
        <taxon>Gunneridae</taxon>
        <taxon>Pentapetalae</taxon>
        <taxon>rosids</taxon>
        <taxon>fabids</taxon>
        <taxon>Fabales</taxon>
        <taxon>Fabaceae</taxon>
        <taxon>Papilionoideae</taxon>
        <taxon>50 kb inversion clade</taxon>
        <taxon>NPAAA clade</taxon>
        <taxon>Hologalegina</taxon>
        <taxon>IRL clade</taxon>
        <taxon>Fabeae</taxon>
        <taxon>Vicia</taxon>
    </lineage>
</organism>
<accession>A0AAV1BC68</accession>
<gene>
    <name evidence="2" type="ORF">VFH_VI201000</name>
</gene>
<reference evidence="2 3" key="1">
    <citation type="submission" date="2023-01" db="EMBL/GenBank/DDBJ databases">
        <authorList>
            <person name="Kreplak J."/>
        </authorList>
    </citation>
    <scope>NUCLEOTIDE SEQUENCE [LARGE SCALE GENOMIC DNA]</scope>
</reference>
<evidence type="ECO:0000313" key="3">
    <source>
        <dbReference type="Proteomes" id="UP001157006"/>
    </source>
</evidence>
<evidence type="ECO:0000313" key="2">
    <source>
        <dbReference type="EMBL" id="CAI8620066.1"/>
    </source>
</evidence>
<keyword evidence="3" id="KW-1185">Reference proteome</keyword>
<evidence type="ECO:0000256" key="1">
    <source>
        <dbReference type="SAM" id="Phobius"/>
    </source>
</evidence>
<name>A0AAV1BC68_VICFA</name>
<protein>
    <submittedName>
        <fullName evidence="2">Uncharacterized protein</fullName>
    </submittedName>
</protein>
<keyword evidence="1" id="KW-1133">Transmembrane helix</keyword>
<sequence>MAIQAVSYVLTLLRLIAEAFSGSLGWNFSMRPIEASMSSLNNIYICIYNSLLSFVNFGISSLNYYAFGMYKTVLYILLSNKSPKLTKLNYLHHVISLLISFLKRPDFTNISNLFRLGPSLEYVDAVSTA</sequence>
<dbReference type="EMBL" id="OX451741">
    <property type="protein sequence ID" value="CAI8620066.1"/>
    <property type="molecule type" value="Genomic_DNA"/>
</dbReference>